<accession>A0A1F6N463</accession>
<evidence type="ECO:0000313" key="1">
    <source>
        <dbReference type="EMBL" id="OGH78664.1"/>
    </source>
</evidence>
<comment type="caution">
    <text evidence="1">The sequence shown here is derived from an EMBL/GenBank/DDBJ whole genome shotgun (WGS) entry which is preliminary data.</text>
</comment>
<name>A0A1F6N463_9BACT</name>
<organism evidence="1 2">
    <name type="scientific">Candidatus Magasanikbacteria bacterium RIFCSPLOWO2_01_FULL_40_15</name>
    <dbReference type="NCBI Taxonomy" id="1798686"/>
    <lineage>
        <taxon>Bacteria</taxon>
        <taxon>Candidatus Magasanikiibacteriota</taxon>
    </lineage>
</organism>
<evidence type="ECO:0008006" key="3">
    <source>
        <dbReference type="Google" id="ProtNLM"/>
    </source>
</evidence>
<dbReference type="AlphaFoldDB" id="A0A1F6N463"/>
<sequence length="83" mass="9873">MGEFTDVKRRKLLKLLNWLSQKPHMTIKAGGKHQIIVKYNFWDRPFPIPFKHNTVNKYIVKAFMDKLVVSNICTEEEFRDHVG</sequence>
<dbReference type="EMBL" id="MFQH01000003">
    <property type="protein sequence ID" value="OGH78664.1"/>
    <property type="molecule type" value="Genomic_DNA"/>
</dbReference>
<evidence type="ECO:0000313" key="2">
    <source>
        <dbReference type="Proteomes" id="UP000177040"/>
    </source>
</evidence>
<reference evidence="1 2" key="1">
    <citation type="journal article" date="2016" name="Nat. Commun.">
        <title>Thousands of microbial genomes shed light on interconnected biogeochemical processes in an aquifer system.</title>
        <authorList>
            <person name="Anantharaman K."/>
            <person name="Brown C.T."/>
            <person name="Hug L.A."/>
            <person name="Sharon I."/>
            <person name="Castelle C.J."/>
            <person name="Probst A.J."/>
            <person name="Thomas B.C."/>
            <person name="Singh A."/>
            <person name="Wilkins M.J."/>
            <person name="Karaoz U."/>
            <person name="Brodie E.L."/>
            <person name="Williams K.H."/>
            <person name="Hubbard S.S."/>
            <person name="Banfield J.F."/>
        </authorList>
    </citation>
    <scope>NUCLEOTIDE SEQUENCE [LARGE SCALE GENOMIC DNA]</scope>
</reference>
<gene>
    <name evidence="1" type="ORF">A2983_04135</name>
</gene>
<proteinExistence type="predicted"/>
<protein>
    <recommendedName>
        <fullName evidence="3">Type II toxin-antitoxin system HicA family toxin</fullName>
    </recommendedName>
</protein>
<dbReference type="Proteomes" id="UP000177040">
    <property type="component" value="Unassembled WGS sequence"/>
</dbReference>